<keyword evidence="5" id="KW-0406">Ion transport</keyword>
<dbReference type="Pfam" id="PF02386">
    <property type="entry name" value="TrkH"/>
    <property type="match status" value="1"/>
</dbReference>
<dbReference type="STRING" id="1314781.A0A166MY56"/>
<evidence type="ECO:0000256" key="2">
    <source>
        <dbReference type="ARBA" id="ARBA00022448"/>
    </source>
</evidence>
<dbReference type="Proteomes" id="UP000077266">
    <property type="component" value="Unassembled WGS sequence"/>
</dbReference>
<comment type="subcellular location">
    <subcellularLocation>
        <location evidence="1">Membrane</location>
        <topology evidence="1">Multi-pass membrane protein</topology>
    </subcellularLocation>
</comment>
<dbReference type="PANTHER" id="PTHR31064">
    <property type="entry name" value="POTASSIUM TRANSPORT PROTEIN DDB_G0292412-RELATED"/>
    <property type="match status" value="1"/>
</dbReference>
<dbReference type="GO" id="GO:0005886">
    <property type="term" value="C:plasma membrane"/>
    <property type="evidence" value="ECO:0007669"/>
    <property type="project" value="TreeGrafter"/>
</dbReference>
<organism evidence="8 9">
    <name type="scientific">Exidia glandulosa HHB12029</name>
    <dbReference type="NCBI Taxonomy" id="1314781"/>
    <lineage>
        <taxon>Eukaryota</taxon>
        <taxon>Fungi</taxon>
        <taxon>Dikarya</taxon>
        <taxon>Basidiomycota</taxon>
        <taxon>Agaricomycotina</taxon>
        <taxon>Agaricomycetes</taxon>
        <taxon>Auriculariales</taxon>
        <taxon>Exidiaceae</taxon>
        <taxon>Exidia</taxon>
    </lineage>
</organism>
<dbReference type="GO" id="GO:0030007">
    <property type="term" value="P:intracellular potassium ion homeostasis"/>
    <property type="evidence" value="ECO:0007669"/>
    <property type="project" value="TreeGrafter"/>
</dbReference>
<feature type="compositionally biased region" description="Acidic residues" evidence="7">
    <location>
        <begin position="113"/>
        <end position="124"/>
    </location>
</feature>
<dbReference type="GO" id="GO:0140107">
    <property type="term" value="F:high-affinity potassium ion transmembrane transporter activity"/>
    <property type="evidence" value="ECO:0007669"/>
    <property type="project" value="TreeGrafter"/>
</dbReference>
<evidence type="ECO:0000313" key="8">
    <source>
        <dbReference type="EMBL" id="KZV78550.1"/>
    </source>
</evidence>
<name>A0A166MY56_EXIGL</name>
<evidence type="ECO:0000256" key="1">
    <source>
        <dbReference type="ARBA" id="ARBA00004141"/>
    </source>
</evidence>
<dbReference type="PANTHER" id="PTHR31064:SF30">
    <property type="entry name" value="HIGH-AFFINITY POTASSIUM TRANSPORT PROTEIN-RELATED"/>
    <property type="match status" value="1"/>
</dbReference>
<keyword evidence="9" id="KW-1185">Reference proteome</keyword>
<feature type="region of interest" description="Disordered" evidence="7">
    <location>
        <begin position="107"/>
        <end position="161"/>
    </location>
</feature>
<dbReference type="GO" id="GO:1990573">
    <property type="term" value="P:potassium ion import across plasma membrane"/>
    <property type="evidence" value="ECO:0007669"/>
    <property type="project" value="TreeGrafter"/>
</dbReference>
<dbReference type="InParanoid" id="A0A166MY56"/>
<keyword evidence="2" id="KW-0813">Transport</keyword>
<evidence type="ECO:0000313" key="9">
    <source>
        <dbReference type="Proteomes" id="UP000077266"/>
    </source>
</evidence>
<keyword evidence="6" id="KW-0472">Membrane</keyword>
<dbReference type="AlphaFoldDB" id="A0A166MY56"/>
<gene>
    <name evidence="8" type="ORF">EXIGLDRAFT_525445</name>
</gene>
<feature type="non-terminal residue" evidence="8">
    <location>
        <position position="1"/>
    </location>
</feature>
<evidence type="ECO:0000256" key="6">
    <source>
        <dbReference type="ARBA" id="ARBA00023136"/>
    </source>
</evidence>
<dbReference type="InterPro" id="IPR051143">
    <property type="entry name" value="TrkH_K-transport"/>
</dbReference>
<dbReference type="OrthoDB" id="9999863at2759"/>
<evidence type="ECO:0000256" key="4">
    <source>
        <dbReference type="ARBA" id="ARBA00022989"/>
    </source>
</evidence>
<keyword evidence="3" id="KW-0812">Transmembrane</keyword>
<reference evidence="8 9" key="1">
    <citation type="journal article" date="2016" name="Mol. Biol. Evol.">
        <title>Comparative Genomics of Early-Diverging Mushroom-Forming Fungi Provides Insights into the Origins of Lignocellulose Decay Capabilities.</title>
        <authorList>
            <person name="Nagy L.G."/>
            <person name="Riley R."/>
            <person name="Tritt A."/>
            <person name="Adam C."/>
            <person name="Daum C."/>
            <person name="Floudas D."/>
            <person name="Sun H."/>
            <person name="Yadav J.S."/>
            <person name="Pangilinan J."/>
            <person name="Larsson K.H."/>
            <person name="Matsuura K."/>
            <person name="Barry K."/>
            <person name="Labutti K."/>
            <person name="Kuo R."/>
            <person name="Ohm R.A."/>
            <person name="Bhattacharya S.S."/>
            <person name="Shirouzu T."/>
            <person name="Yoshinaga Y."/>
            <person name="Martin F.M."/>
            <person name="Grigoriev I.V."/>
            <person name="Hibbett D.S."/>
        </authorList>
    </citation>
    <scope>NUCLEOTIDE SEQUENCE [LARGE SCALE GENOMIC DNA]</scope>
    <source>
        <strain evidence="8 9">HHB12029</strain>
    </source>
</reference>
<sequence length="161" mass="17504">VGFPWPDDVLSALRSRTRTTKPGSTYSALVSCQSLRRWRLTLPTVFELVSAYGTVGLSLGTPNANYSFSGELKPLSKLIICAVMIRGRHRGLPVAIDRAVLLPSEFKKQEPQPLDDEPYVDVGDESVLGDGQRTSQTGHGNGVDTRRRSSSVPGAHRKATV</sequence>
<proteinExistence type="predicted"/>
<evidence type="ECO:0000256" key="5">
    <source>
        <dbReference type="ARBA" id="ARBA00023065"/>
    </source>
</evidence>
<evidence type="ECO:0000256" key="7">
    <source>
        <dbReference type="SAM" id="MobiDB-lite"/>
    </source>
</evidence>
<evidence type="ECO:0000256" key="3">
    <source>
        <dbReference type="ARBA" id="ARBA00022692"/>
    </source>
</evidence>
<accession>A0A166MY56</accession>
<keyword evidence="4" id="KW-1133">Transmembrane helix</keyword>
<dbReference type="InterPro" id="IPR003445">
    <property type="entry name" value="Cat_transpt"/>
</dbReference>
<dbReference type="EMBL" id="KV426848">
    <property type="protein sequence ID" value="KZV78550.1"/>
    <property type="molecule type" value="Genomic_DNA"/>
</dbReference>
<protein>
    <submittedName>
        <fullName evidence="8">TrkH-domain-containing protein</fullName>
    </submittedName>
</protein>